<gene>
    <name evidence="1" type="ORF">J7I42_17430</name>
</gene>
<evidence type="ECO:0000313" key="2">
    <source>
        <dbReference type="Proteomes" id="UP000677244"/>
    </source>
</evidence>
<keyword evidence="2" id="KW-1185">Reference proteome</keyword>
<name>A0ABS3YVY0_9BACT</name>
<accession>A0ABS3YVY0</accession>
<organism evidence="1 2">
    <name type="scientific">Niastella soli</name>
    <dbReference type="NCBI Taxonomy" id="2821487"/>
    <lineage>
        <taxon>Bacteria</taxon>
        <taxon>Pseudomonadati</taxon>
        <taxon>Bacteroidota</taxon>
        <taxon>Chitinophagia</taxon>
        <taxon>Chitinophagales</taxon>
        <taxon>Chitinophagaceae</taxon>
        <taxon>Niastella</taxon>
    </lineage>
</organism>
<sequence length="287" mass="31982">MNRLLSSLPVILFALCIFSCKKPKDDANDTASGSTLVSKVMVWDAAQPQKAIQIIDFKYDSLNRVTEIVYSSGDSVNGAINSYIVRTNKCFYNGNGTNPYKTIGFKLPLGYPSSDVYHYYTNSGVLAADSTGTWRTYTGYYKRELAWSADKIIATHNNTYSGSLRQTKDTMFIDGNNITGYNTTLTGNIEEYKFKYDNKINPLANLNIALFTVVDGTDGIEGFVAPGYCKNNITESFKKSTKILVNGTSTSTTTTAFMYTYNNKGLPIERLVSADKSTITKYYYREN</sequence>
<dbReference type="EMBL" id="JAGHKO010000004">
    <property type="protein sequence ID" value="MBO9202070.1"/>
    <property type="molecule type" value="Genomic_DNA"/>
</dbReference>
<dbReference type="Proteomes" id="UP000677244">
    <property type="component" value="Unassembled WGS sequence"/>
</dbReference>
<dbReference type="RefSeq" id="WP_209140122.1">
    <property type="nucleotide sequence ID" value="NZ_JAGHKO010000004.1"/>
</dbReference>
<comment type="caution">
    <text evidence="1">The sequence shown here is derived from an EMBL/GenBank/DDBJ whole genome shotgun (WGS) entry which is preliminary data.</text>
</comment>
<proteinExistence type="predicted"/>
<evidence type="ECO:0000313" key="1">
    <source>
        <dbReference type="EMBL" id="MBO9202070.1"/>
    </source>
</evidence>
<evidence type="ECO:0008006" key="3">
    <source>
        <dbReference type="Google" id="ProtNLM"/>
    </source>
</evidence>
<protein>
    <recommendedName>
        <fullName evidence="3">DUF4595 domain-containing protein</fullName>
    </recommendedName>
</protein>
<reference evidence="1 2" key="1">
    <citation type="submission" date="2021-03" db="EMBL/GenBank/DDBJ databases">
        <title>Assistant Professor.</title>
        <authorList>
            <person name="Huq M.A."/>
        </authorList>
    </citation>
    <scope>NUCLEOTIDE SEQUENCE [LARGE SCALE GENOMIC DNA]</scope>
    <source>
        <strain evidence="1 2">MAH-29</strain>
    </source>
</reference>